<dbReference type="CDD" id="cd12343">
    <property type="entry name" value="RRM1_2_CoAA_like"/>
    <property type="match status" value="2"/>
</dbReference>
<dbReference type="GO" id="GO:0003729">
    <property type="term" value="F:mRNA binding"/>
    <property type="evidence" value="ECO:0007669"/>
    <property type="project" value="TreeGrafter"/>
</dbReference>
<protein>
    <recommendedName>
        <fullName evidence="4">RRM domain-containing protein</fullName>
    </recommendedName>
</protein>
<gene>
    <name evidence="5" type="ORF">AMELA_G00206670</name>
</gene>
<dbReference type="SUPFAM" id="SSF54928">
    <property type="entry name" value="RNA-binding domain, RBD"/>
    <property type="match status" value="2"/>
</dbReference>
<evidence type="ECO:0000256" key="1">
    <source>
        <dbReference type="ARBA" id="ARBA00022884"/>
    </source>
</evidence>
<dbReference type="PANTHER" id="PTHR48025:SF26">
    <property type="entry name" value="HETEROGENEOUS NUCLEAR RIBONUCLEOPROTEIN M-RELATED"/>
    <property type="match status" value="1"/>
</dbReference>
<feature type="domain" description="RRM" evidence="4">
    <location>
        <begin position="33"/>
        <end position="103"/>
    </location>
</feature>
<sequence length="387" mass="43258">MQAIYLSSAFVGLRPVAKEPVPNPTSLQPLKMVKIFVGNVASATTEAELRALFEQHGVVSDCDILKNYGFVHMDEEDAAQKAVAALHKQVLNGSRITVEYATTKVRNATKIYVGNVPEGVTASKIKELFQPYGKVVECDIVKNYAFVHMQRENEALEAIRELNHTKLEEQKIFVSLSRSNQAKNSRGDEYFPPPPHHYPPHPHHPPYLPPRPPLGDFYPPRGRLPPPPLPPPPPRAYYDREAYERGVRHDPYAAARIFMTGTPSSGVLRLRSKPPRLPSPLATTESAALWAIVGRCCLRRRHRRRLLATCAAILVVLRAPQFLPRPPPRPLAISVTRSAQALIKMITWRTSTAMASAVATKLALSRKSIRLPFCIRQANKQGHICRN</sequence>
<evidence type="ECO:0000259" key="4">
    <source>
        <dbReference type="PROSITE" id="PS50102"/>
    </source>
</evidence>
<evidence type="ECO:0000256" key="3">
    <source>
        <dbReference type="SAM" id="MobiDB-lite"/>
    </source>
</evidence>
<dbReference type="EMBL" id="JAAGNN010000018">
    <property type="protein sequence ID" value="KAF4077318.1"/>
    <property type="molecule type" value="Genomic_DNA"/>
</dbReference>
<organism evidence="5 6">
    <name type="scientific">Ameiurus melas</name>
    <name type="common">Black bullhead</name>
    <name type="synonym">Silurus melas</name>
    <dbReference type="NCBI Taxonomy" id="219545"/>
    <lineage>
        <taxon>Eukaryota</taxon>
        <taxon>Metazoa</taxon>
        <taxon>Chordata</taxon>
        <taxon>Craniata</taxon>
        <taxon>Vertebrata</taxon>
        <taxon>Euteleostomi</taxon>
        <taxon>Actinopterygii</taxon>
        <taxon>Neopterygii</taxon>
        <taxon>Teleostei</taxon>
        <taxon>Ostariophysi</taxon>
        <taxon>Siluriformes</taxon>
        <taxon>Ictaluridae</taxon>
        <taxon>Ameiurus</taxon>
    </lineage>
</organism>
<feature type="compositionally biased region" description="Pro residues" evidence="3">
    <location>
        <begin position="222"/>
        <end position="233"/>
    </location>
</feature>
<dbReference type="InterPro" id="IPR012677">
    <property type="entry name" value="Nucleotide-bd_a/b_plait_sf"/>
</dbReference>
<dbReference type="PANTHER" id="PTHR48025">
    <property type="entry name" value="OS02G0815200 PROTEIN"/>
    <property type="match status" value="1"/>
</dbReference>
<dbReference type="InterPro" id="IPR050502">
    <property type="entry name" value="Euk_RNA-bind_prot"/>
</dbReference>
<name>A0A7J6A7B7_AMEME</name>
<evidence type="ECO:0000256" key="2">
    <source>
        <dbReference type="PROSITE-ProRule" id="PRU00176"/>
    </source>
</evidence>
<accession>A0A7J6A7B7</accession>
<dbReference type="SMART" id="SM00360">
    <property type="entry name" value="RRM"/>
    <property type="match status" value="2"/>
</dbReference>
<dbReference type="GO" id="GO:0005634">
    <property type="term" value="C:nucleus"/>
    <property type="evidence" value="ECO:0007669"/>
    <property type="project" value="TreeGrafter"/>
</dbReference>
<reference evidence="5 6" key="1">
    <citation type="submission" date="2020-02" db="EMBL/GenBank/DDBJ databases">
        <title>A chromosome-scale genome assembly of the black bullhead catfish (Ameiurus melas).</title>
        <authorList>
            <person name="Wen M."/>
            <person name="Zham M."/>
            <person name="Cabau C."/>
            <person name="Klopp C."/>
            <person name="Donnadieu C."/>
            <person name="Roques C."/>
            <person name="Bouchez O."/>
            <person name="Lampietro C."/>
            <person name="Jouanno E."/>
            <person name="Herpin A."/>
            <person name="Louis A."/>
            <person name="Berthelot C."/>
            <person name="Parey E."/>
            <person name="Roest-Crollius H."/>
            <person name="Braasch I."/>
            <person name="Postlethwait J."/>
            <person name="Robinson-Rechavi M."/>
            <person name="Echchiki A."/>
            <person name="Begum T."/>
            <person name="Montfort J."/>
            <person name="Schartl M."/>
            <person name="Bobe J."/>
            <person name="Guiguen Y."/>
        </authorList>
    </citation>
    <scope>NUCLEOTIDE SEQUENCE [LARGE SCALE GENOMIC DNA]</scope>
    <source>
        <strain evidence="5">M_S1</strain>
        <tissue evidence="5">Blood</tissue>
    </source>
</reference>
<dbReference type="AlphaFoldDB" id="A0A7J6A7B7"/>
<dbReference type="Gene3D" id="3.30.70.330">
    <property type="match status" value="2"/>
</dbReference>
<dbReference type="InterPro" id="IPR035979">
    <property type="entry name" value="RBD_domain_sf"/>
</dbReference>
<dbReference type="PROSITE" id="PS50102">
    <property type="entry name" value="RRM"/>
    <property type="match status" value="2"/>
</dbReference>
<proteinExistence type="predicted"/>
<dbReference type="FunFam" id="3.30.70.330:FF:001469">
    <property type="entry name" value="RNA-binding protein 4"/>
    <property type="match status" value="1"/>
</dbReference>
<dbReference type="Pfam" id="PF00076">
    <property type="entry name" value="RRM_1"/>
    <property type="match status" value="2"/>
</dbReference>
<evidence type="ECO:0000313" key="6">
    <source>
        <dbReference type="Proteomes" id="UP000593565"/>
    </source>
</evidence>
<comment type="caution">
    <text evidence="5">The sequence shown here is derived from an EMBL/GenBank/DDBJ whole genome shotgun (WGS) entry which is preliminary data.</text>
</comment>
<keyword evidence="6" id="KW-1185">Reference proteome</keyword>
<dbReference type="Proteomes" id="UP000593565">
    <property type="component" value="Unassembled WGS sequence"/>
</dbReference>
<feature type="domain" description="RRM" evidence="4">
    <location>
        <begin position="109"/>
        <end position="179"/>
    </location>
</feature>
<dbReference type="InterPro" id="IPR000504">
    <property type="entry name" value="RRM_dom"/>
</dbReference>
<evidence type="ECO:0000313" key="5">
    <source>
        <dbReference type="EMBL" id="KAF4077318.1"/>
    </source>
</evidence>
<keyword evidence="1 2" id="KW-0694">RNA-binding</keyword>
<feature type="region of interest" description="Disordered" evidence="3">
    <location>
        <begin position="176"/>
        <end position="233"/>
    </location>
</feature>